<organism evidence="3 4">
    <name type="scientific">Leishmania enriettii</name>
    <dbReference type="NCBI Taxonomy" id="5663"/>
    <lineage>
        <taxon>Eukaryota</taxon>
        <taxon>Discoba</taxon>
        <taxon>Euglenozoa</taxon>
        <taxon>Kinetoplastea</taxon>
        <taxon>Metakinetoplastina</taxon>
        <taxon>Trypanosomatida</taxon>
        <taxon>Trypanosomatidae</taxon>
        <taxon>Leishmaniinae</taxon>
        <taxon>Leishmania</taxon>
    </lineage>
</organism>
<dbReference type="OrthoDB" id="272408at2759"/>
<evidence type="ECO:0000313" key="3">
    <source>
        <dbReference type="EMBL" id="KAG5481707.1"/>
    </source>
</evidence>
<feature type="coiled-coil region" evidence="1">
    <location>
        <begin position="77"/>
        <end position="153"/>
    </location>
</feature>
<gene>
    <name evidence="3" type="ORF">CUR178_07060</name>
</gene>
<dbReference type="KEGG" id="lenr:94174219"/>
<dbReference type="GeneID" id="94174219"/>
<feature type="region of interest" description="Disordered" evidence="2">
    <location>
        <begin position="155"/>
        <end position="176"/>
    </location>
</feature>
<accession>A0A836GGP2</accession>
<protein>
    <submittedName>
        <fullName evidence="3">Uncharacterized protein</fullName>
    </submittedName>
</protein>
<sequence>MANRRIAKSHRMARKKKLKTAKRSSADESTARAGAGKIARKLKTTAARVRVVDGVAKKQRHRFEEIESLKKQKSRLLKQQAAERMVLKEHMRDLEARKDRIRRGETAKTERRELAKYIRQLKQEQQVKHASDLSNVEAELKRLIEQRDEVRAARAAAGMNEEDADWEDVGDADDNDVDEDELQRMFAHLTM</sequence>
<dbReference type="Proteomes" id="UP000674179">
    <property type="component" value="Chromosome 18"/>
</dbReference>
<evidence type="ECO:0000256" key="1">
    <source>
        <dbReference type="SAM" id="Coils"/>
    </source>
</evidence>
<evidence type="ECO:0000313" key="4">
    <source>
        <dbReference type="Proteomes" id="UP000674179"/>
    </source>
</evidence>
<keyword evidence="4" id="KW-1185">Reference proteome</keyword>
<dbReference type="RefSeq" id="XP_067693888.1">
    <property type="nucleotide sequence ID" value="XM_067838709.1"/>
</dbReference>
<proteinExistence type="predicted"/>
<reference evidence="3 4" key="1">
    <citation type="submission" date="2021-02" db="EMBL/GenBank/DDBJ databases">
        <title>Leishmania (Mundinia) enrietti genome sequencing and assembly.</title>
        <authorList>
            <person name="Almutairi H."/>
            <person name="Gatherer D."/>
        </authorList>
    </citation>
    <scope>NUCLEOTIDE SEQUENCE [LARGE SCALE GENOMIC DNA]</scope>
    <source>
        <strain evidence="3">CUR178</strain>
    </source>
</reference>
<feature type="region of interest" description="Disordered" evidence="2">
    <location>
        <begin position="1"/>
        <end position="39"/>
    </location>
</feature>
<keyword evidence="1" id="KW-0175">Coiled coil</keyword>
<feature type="compositionally biased region" description="Basic residues" evidence="2">
    <location>
        <begin position="1"/>
        <end position="22"/>
    </location>
</feature>
<dbReference type="EMBL" id="JAFHKP010000018">
    <property type="protein sequence ID" value="KAG5481707.1"/>
    <property type="molecule type" value="Genomic_DNA"/>
</dbReference>
<evidence type="ECO:0000256" key="2">
    <source>
        <dbReference type="SAM" id="MobiDB-lite"/>
    </source>
</evidence>
<feature type="compositionally biased region" description="Acidic residues" evidence="2">
    <location>
        <begin position="160"/>
        <end position="176"/>
    </location>
</feature>
<dbReference type="AlphaFoldDB" id="A0A836GGP2"/>
<comment type="caution">
    <text evidence="3">The sequence shown here is derived from an EMBL/GenBank/DDBJ whole genome shotgun (WGS) entry which is preliminary data.</text>
</comment>
<name>A0A836GGP2_LEIEN</name>